<dbReference type="InterPro" id="IPR038488">
    <property type="entry name" value="Integrase_DNA-bd_sf"/>
</dbReference>
<dbReference type="Gene3D" id="3.30.160.390">
    <property type="entry name" value="Integrase, DNA-binding domain"/>
    <property type="match status" value="1"/>
</dbReference>
<dbReference type="PANTHER" id="PTHR30629:SF2">
    <property type="entry name" value="PROPHAGE INTEGRASE INTS-RELATED"/>
    <property type="match status" value="1"/>
</dbReference>
<dbReference type="SUPFAM" id="SSF56349">
    <property type="entry name" value="DNA breaking-rejoining enzymes"/>
    <property type="match status" value="1"/>
</dbReference>
<dbReference type="InterPro" id="IPR025166">
    <property type="entry name" value="Integrase_DNA_bind_dom"/>
</dbReference>
<sequence length="478" mass="54892">MAEKTFRFSKSRLEGLPPAPKGGRVEYRDSEVQGLILRVTAGGVKTFSVSRKKHGEHFRVTLGRFPDLSVDNARTMAVKSLGEMSMTRKNPNDLRKQEEKRLITLLDAFEERLKVRGHRISQTTAEQYRGLLTNYSGDWLNQPMIHITRERIENRHKAVTDGTVWFGEDRSKLRAGVGIGSKSQADAWGRAIRAVFRFAWDHYRDDEGRSLLPEPPTMVLSTKSHWHGLTRKTERVRNTDLGRWFAAIEQVRLQSAENRDDFAEAVCDAIYMMMFTGLRKSEVLQLEWNRVNMVGLYYWIDKTKNGDPLELPMIPSLLKMFRRRLSLRKADDRLVFPGKNDGVISEARKVIARIVAATVPDNNPDSLLPVNFKYHDARRTFGSAAALCGLDGYLIKRLMNHKTMRSADVTQGYLHFGADELQEHAEKVERYLLEKAGMVESKKAIDVQLLAAMESLTDEQKRRIIFDMLNQNNRQVER</sequence>
<accession>A0A428LE87</accession>
<dbReference type="GO" id="GO:0003677">
    <property type="term" value="F:DNA binding"/>
    <property type="evidence" value="ECO:0007669"/>
    <property type="project" value="InterPro"/>
</dbReference>
<dbReference type="Pfam" id="PF13356">
    <property type="entry name" value="Arm-DNA-bind_3"/>
    <property type="match status" value="1"/>
</dbReference>
<dbReference type="PANTHER" id="PTHR30629">
    <property type="entry name" value="PROPHAGE INTEGRASE"/>
    <property type="match status" value="1"/>
</dbReference>
<name>A0A428LE87_9ENTR</name>
<evidence type="ECO:0000256" key="1">
    <source>
        <dbReference type="ARBA" id="ARBA00008857"/>
    </source>
</evidence>
<dbReference type="InterPro" id="IPR002104">
    <property type="entry name" value="Integrase_catalytic"/>
</dbReference>
<dbReference type="InterPro" id="IPR011010">
    <property type="entry name" value="DNA_brk_join_enz"/>
</dbReference>
<dbReference type="GO" id="GO:0015074">
    <property type="term" value="P:DNA integration"/>
    <property type="evidence" value="ECO:0007669"/>
    <property type="project" value="UniProtKB-KW"/>
</dbReference>
<evidence type="ECO:0000256" key="4">
    <source>
        <dbReference type="SAM" id="MobiDB-lite"/>
    </source>
</evidence>
<comment type="caution">
    <text evidence="6">The sequence shown here is derived from an EMBL/GenBank/DDBJ whole genome shotgun (WGS) entry which is preliminary data.</text>
</comment>
<feature type="domain" description="Tyr recombinase" evidence="5">
    <location>
        <begin position="231"/>
        <end position="426"/>
    </location>
</feature>
<dbReference type="Proteomes" id="UP000276389">
    <property type="component" value="Unassembled WGS sequence"/>
</dbReference>
<keyword evidence="3" id="KW-0233">DNA recombination</keyword>
<dbReference type="InterPro" id="IPR013762">
    <property type="entry name" value="Integrase-like_cat_sf"/>
</dbReference>
<proteinExistence type="inferred from homology"/>
<dbReference type="Gene3D" id="1.10.443.10">
    <property type="entry name" value="Intergrase catalytic core"/>
    <property type="match status" value="1"/>
</dbReference>
<dbReference type="GO" id="GO:0006310">
    <property type="term" value="P:DNA recombination"/>
    <property type="evidence" value="ECO:0007669"/>
    <property type="project" value="UniProtKB-KW"/>
</dbReference>
<dbReference type="AlphaFoldDB" id="A0A428LE87"/>
<keyword evidence="2" id="KW-0229">DNA integration</keyword>
<reference evidence="6 7" key="1">
    <citation type="submission" date="2018-12" db="EMBL/GenBank/DDBJ databases">
        <title>The Genome Submission of two Enterobacter spp. strains.</title>
        <authorList>
            <person name="Wu W."/>
            <person name="Wei L."/>
            <person name="Feng Y."/>
            <person name="Zong Z."/>
        </authorList>
    </citation>
    <scope>NUCLEOTIDE SEQUENCE [LARGE SCALE GENOMIC DNA]</scope>
    <source>
        <strain evidence="6 7">WCHEHu045002</strain>
    </source>
</reference>
<dbReference type="InterPro" id="IPR050808">
    <property type="entry name" value="Phage_Integrase"/>
</dbReference>
<evidence type="ECO:0000313" key="6">
    <source>
        <dbReference type="EMBL" id="RSK62041.1"/>
    </source>
</evidence>
<evidence type="ECO:0000256" key="3">
    <source>
        <dbReference type="ARBA" id="ARBA00023172"/>
    </source>
</evidence>
<dbReference type="RefSeq" id="WP_125915779.1">
    <property type="nucleotide sequence ID" value="NZ_RWHU01000017.1"/>
</dbReference>
<organism evidence="6 7">
    <name type="scientific">Enterobacter huaxiensis</name>
    <dbReference type="NCBI Taxonomy" id="2494702"/>
    <lineage>
        <taxon>Bacteria</taxon>
        <taxon>Pseudomonadati</taxon>
        <taxon>Pseudomonadota</taxon>
        <taxon>Gammaproteobacteria</taxon>
        <taxon>Enterobacterales</taxon>
        <taxon>Enterobacteriaceae</taxon>
        <taxon>Enterobacter</taxon>
    </lineage>
</organism>
<gene>
    <name evidence="6" type="ORF">EJE24_24160</name>
</gene>
<evidence type="ECO:0000259" key="5">
    <source>
        <dbReference type="PROSITE" id="PS51898"/>
    </source>
</evidence>
<evidence type="ECO:0000256" key="2">
    <source>
        <dbReference type="ARBA" id="ARBA00022908"/>
    </source>
</evidence>
<evidence type="ECO:0000313" key="7">
    <source>
        <dbReference type="Proteomes" id="UP000276389"/>
    </source>
</evidence>
<feature type="region of interest" description="Disordered" evidence="4">
    <location>
        <begin position="1"/>
        <end position="25"/>
    </location>
</feature>
<comment type="similarity">
    <text evidence="1">Belongs to the 'phage' integrase family.</text>
</comment>
<dbReference type="EMBL" id="RWHU01000017">
    <property type="protein sequence ID" value="RSK62041.1"/>
    <property type="molecule type" value="Genomic_DNA"/>
</dbReference>
<protein>
    <submittedName>
        <fullName evidence="6">DUF4102 domain-containing protein</fullName>
    </submittedName>
</protein>
<dbReference type="PROSITE" id="PS51898">
    <property type="entry name" value="TYR_RECOMBINASE"/>
    <property type="match status" value="1"/>
</dbReference>
<dbReference type="Pfam" id="PF00589">
    <property type="entry name" value="Phage_integrase"/>
    <property type="match status" value="1"/>
</dbReference>